<dbReference type="InterPro" id="IPR031982">
    <property type="entry name" value="PilE-like"/>
</dbReference>
<dbReference type="NCBIfam" id="TIGR02532">
    <property type="entry name" value="IV_pilin_GFxxxE"/>
    <property type="match status" value="1"/>
</dbReference>
<dbReference type="Pfam" id="PF07963">
    <property type="entry name" value="N_methyl"/>
    <property type="match status" value="1"/>
</dbReference>
<dbReference type="SUPFAM" id="SSF54523">
    <property type="entry name" value="Pili subunits"/>
    <property type="match status" value="1"/>
</dbReference>
<comment type="caution">
    <text evidence="1">The sequence shown here is derived from an EMBL/GenBank/DDBJ whole genome shotgun (WGS) entry which is preliminary data.</text>
</comment>
<keyword evidence="2" id="KW-1185">Reference proteome</keyword>
<dbReference type="Proteomes" id="UP000887222">
    <property type="component" value="Unassembled WGS sequence"/>
</dbReference>
<sequence length="144" mass="15920">MTGRTGFTLVEVMIVLAIVILLAALAWPSYAAYVVRSKRVEAVSALMETMQQQERLYSRRNRYLAFSRDDNPERLRWHSAADPRRSSHEISARPCGEQSLAACVELVAVPGSAAVDSAFRDPVCGTLTLNSQGVRSPEHAACWQ</sequence>
<accession>A0ABQ4Q9D5</accession>
<proteinExistence type="predicted"/>
<gene>
    <name evidence="1" type="ORF">NCCP691_38480</name>
</gene>
<dbReference type="InterPro" id="IPR012902">
    <property type="entry name" value="N_methyl_site"/>
</dbReference>
<evidence type="ECO:0008006" key="3">
    <source>
        <dbReference type="Google" id="ProtNLM"/>
    </source>
</evidence>
<dbReference type="Gene3D" id="3.30.700.10">
    <property type="entry name" value="Glycoprotein, Type 4 Pilin"/>
    <property type="match status" value="1"/>
</dbReference>
<name>A0ABQ4Q9D5_9BURK</name>
<dbReference type="InterPro" id="IPR045584">
    <property type="entry name" value="Pilin-like"/>
</dbReference>
<organism evidence="1 2">
    <name type="scientific">Noviherbaspirillum aridicola</name>
    <dbReference type="NCBI Taxonomy" id="2849687"/>
    <lineage>
        <taxon>Bacteria</taxon>
        <taxon>Pseudomonadati</taxon>
        <taxon>Pseudomonadota</taxon>
        <taxon>Betaproteobacteria</taxon>
        <taxon>Burkholderiales</taxon>
        <taxon>Oxalobacteraceae</taxon>
        <taxon>Noviherbaspirillum</taxon>
    </lineage>
</organism>
<evidence type="ECO:0000313" key="2">
    <source>
        <dbReference type="Proteomes" id="UP000887222"/>
    </source>
</evidence>
<evidence type="ECO:0000313" key="1">
    <source>
        <dbReference type="EMBL" id="GIZ53834.1"/>
    </source>
</evidence>
<dbReference type="EMBL" id="BPMK01000021">
    <property type="protein sequence ID" value="GIZ53834.1"/>
    <property type="molecule type" value="Genomic_DNA"/>
</dbReference>
<reference evidence="1 2" key="1">
    <citation type="journal article" date="2022" name="Int. J. Syst. Evol. Microbiol.">
        <title>Noviherbaspirillum aridicola sp. nov., isolated from an arid soil in Pakistan.</title>
        <authorList>
            <person name="Khan I.U."/>
            <person name="Saqib M."/>
            <person name="Amin A."/>
            <person name="Hussain F."/>
            <person name="Li L."/>
            <person name="Liu Y.H."/>
            <person name="Fang B.Z."/>
            <person name="Ahmed I."/>
            <person name="Li W.J."/>
        </authorList>
    </citation>
    <scope>NUCLEOTIDE SEQUENCE [LARGE SCALE GENOMIC DNA]</scope>
    <source>
        <strain evidence="1 2">NCCP-691</strain>
    </source>
</reference>
<dbReference type="RefSeq" id="WP_220810249.1">
    <property type="nucleotide sequence ID" value="NZ_BPMK01000021.1"/>
</dbReference>
<dbReference type="Pfam" id="PF16732">
    <property type="entry name" value="ComP_DUS"/>
    <property type="match status" value="1"/>
</dbReference>
<protein>
    <recommendedName>
        <fullName evidence="3">Type IV pilus assembly protein PilE</fullName>
    </recommendedName>
</protein>
<dbReference type="PROSITE" id="PS00409">
    <property type="entry name" value="PROKAR_NTER_METHYL"/>
    <property type="match status" value="1"/>
</dbReference>